<protein>
    <submittedName>
        <fullName evidence="4">Conjugal transfer protein TraG</fullName>
    </submittedName>
</protein>
<feature type="region of interest" description="Disordered" evidence="1">
    <location>
        <begin position="694"/>
        <end position="725"/>
    </location>
</feature>
<keyword evidence="2" id="KW-0812">Transmembrane</keyword>
<feature type="transmembrane region" description="Helical" evidence="2">
    <location>
        <begin position="338"/>
        <end position="361"/>
    </location>
</feature>
<feature type="transmembrane region" description="Helical" evidence="2">
    <location>
        <begin position="31"/>
        <end position="49"/>
    </location>
</feature>
<dbReference type="InterPro" id="IPR012931">
    <property type="entry name" value="TraG_N_Proteobacteria"/>
</dbReference>
<evidence type="ECO:0000259" key="3">
    <source>
        <dbReference type="Pfam" id="PF07916"/>
    </source>
</evidence>
<evidence type="ECO:0000313" key="5">
    <source>
        <dbReference type="Proteomes" id="UP001291687"/>
    </source>
</evidence>
<evidence type="ECO:0000256" key="2">
    <source>
        <dbReference type="SAM" id="Phobius"/>
    </source>
</evidence>
<comment type="caution">
    <text evidence="4">The sequence shown here is derived from an EMBL/GenBank/DDBJ whole genome shotgun (WGS) entry which is preliminary data.</text>
</comment>
<sequence>MGIQFAIHTYGHYDAMFYVLNGIKMIMDSDLTGAMIKLMALIATSYYALRGMAEASNGGVGHYLLKTIGMLMLISTLLVPKADILVVDRISGKKDIVSGLPYAFVLPVGILEAVGAGITSLFEQAFARVGSMAYKDYGLIFGQRLVQESKDWRINNPEFARNMNIFLKRCVVLESMIGSRFTPEDVFNSTDMFRLVTENAGTFRQVDFRIKKKLERLNCKEAGVALKEYLKPEIDFLNFKYKGTDFSIAGGNEGLGNMQINQLLGRNLEAGYSTSLGVEGSAAEIIRQNLMINSLKDWGNISDKYGYTRADDLQKSNWKISGDLAKKYLPMLLNITKALIYSSFIFIVPLMILSGGVSHYLKYCTVIFSLQIWPALNAVLNLFIELYSNLRGAALTGGNLTFANFNQVHESVDTIVLVASGLQMSIPFLSFAIVQGGVGSFVHLASTLQSASSSAAGTASQEITSGNRSFDNISKDTASIGNKSGFKTDFNQLHQEGATQIQGADGSMLRNFADGTSSITSGSGVNKSSGSRALFMEEGINTSLHEGASKSLSAMKSDEQHYQQSQSSAISTTTDRVAHLAQRQAAGKSINIDQTTEEGKAMQEAINNTRSLHDRDGYGWSQAAKASVNAYVDAGVKIPSAVPLVKGETGVRADGSVSAENSSNQGLEKGNLINRENNSSKSLNTLLRAASNEHYTKDDSVDQSLAQSTKASYDKMQSYGQSISQRKEEVDNYNLAIQSSASRGGTDRRDMTHEAELAVAKTYGVSQEAAHKMIESNDPRANKVWNSMVEREVGQELAQVKAAKGNVLDTASQDKIAFHNEHSGKINDQAQKDLQQQAAKEGLDSNLMKANIQNTQNNLGTKGNNMKQNAEGQIDAVERNNTAIEQGMDKKVQEYEKDRTSKKLGIGGMDAQEKAKEYLKGGEKAVQIPPEKSLKPKGEK</sequence>
<dbReference type="Pfam" id="PF07916">
    <property type="entry name" value="TraG_N"/>
    <property type="match status" value="1"/>
</dbReference>
<feature type="region of interest" description="Disordered" evidence="1">
    <location>
        <begin position="653"/>
        <end position="679"/>
    </location>
</feature>
<dbReference type="RefSeq" id="WP_322776262.1">
    <property type="nucleotide sequence ID" value="NZ_JARJFB010000013.1"/>
</dbReference>
<keyword evidence="5" id="KW-1185">Reference proteome</keyword>
<keyword evidence="2" id="KW-0472">Membrane</keyword>
<evidence type="ECO:0000313" key="4">
    <source>
        <dbReference type="EMBL" id="MEA0970360.1"/>
    </source>
</evidence>
<gene>
    <name evidence="4" type="ORF">Megvenef_00319</name>
</gene>
<keyword evidence="2" id="KW-1133">Transmembrane helix</keyword>
<dbReference type="Proteomes" id="UP001291687">
    <property type="component" value="Unassembled WGS sequence"/>
</dbReference>
<feature type="domain" description="TraG N-terminal Proteobacteria" evidence="3">
    <location>
        <begin position="7"/>
        <end position="455"/>
    </location>
</feature>
<evidence type="ECO:0000256" key="1">
    <source>
        <dbReference type="SAM" id="MobiDB-lite"/>
    </source>
</evidence>
<feature type="region of interest" description="Disordered" evidence="1">
    <location>
        <begin position="550"/>
        <end position="582"/>
    </location>
</feature>
<feature type="transmembrane region" description="Helical" evidence="2">
    <location>
        <begin position="99"/>
        <end position="122"/>
    </location>
</feature>
<name>A0ABU5NB17_9RICK</name>
<organism evidence="4 5">
    <name type="scientific">Candidatus Megaera venefica</name>
    <dbReference type="NCBI Taxonomy" id="2055910"/>
    <lineage>
        <taxon>Bacteria</taxon>
        <taxon>Pseudomonadati</taxon>
        <taxon>Pseudomonadota</taxon>
        <taxon>Alphaproteobacteria</taxon>
        <taxon>Rickettsiales</taxon>
        <taxon>Rickettsiaceae</taxon>
        <taxon>Candidatus Megaera</taxon>
    </lineage>
</organism>
<feature type="transmembrane region" description="Helical" evidence="2">
    <location>
        <begin position="61"/>
        <end position="79"/>
    </location>
</feature>
<accession>A0ABU5NB17</accession>
<feature type="compositionally biased region" description="Polar residues" evidence="1">
    <location>
        <begin position="702"/>
        <end position="711"/>
    </location>
</feature>
<proteinExistence type="predicted"/>
<dbReference type="EMBL" id="JARJFB010000013">
    <property type="protein sequence ID" value="MEA0970360.1"/>
    <property type="molecule type" value="Genomic_DNA"/>
</dbReference>
<feature type="region of interest" description="Disordered" evidence="1">
    <location>
        <begin position="920"/>
        <end position="940"/>
    </location>
</feature>
<reference evidence="4 5" key="1">
    <citation type="submission" date="2023-03" db="EMBL/GenBank/DDBJ databases">
        <title>Host association and intracellularity evolved multiple times independently in the Rickettsiales.</title>
        <authorList>
            <person name="Castelli M."/>
            <person name="Nardi T."/>
            <person name="Gammuto L."/>
            <person name="Bellinzona G."/>
            <person name="Sabaneyeva E."/>
            <person name="Potekhin A."/>
            <person name="Serra V."/>
            <person name="Petroni G."/>
            <person name="Sassera D."/>
        </authorList>
    </citation>
    <scope>NUCLEOTIDE SEQUENCE [LARGE SCALE GENOMIC DNA]</scope>
    <source>
        <strain evidence="4 5">Sr 2-6</strain>
    </source>
</reference>